<evidence type="ECO:0000256" key="1">
    <source>
        <dbReference type="ARBA" id="ARBA00023242"/>
    </source>
</evidence>
<sequence>MCAGTADNGISNAMSLVHVYNVEGRKRTAFERPSFAMARVRDMTRLLREIKFGLAPTNAFIDQTLEIESYYLTDDTSDASDTFNPTAKSSTSLQSARSSNTRGASSTLVRSASHRSFEPPEVRPLELLSRPRNEREASPTCFSPLGDEQNTEHPLPIPFMNSNDRDSQSTSVDKSQSGSYFQHYYAGQPIPLGSENSCTPDPAAATVPSAYSPSSSIWKGQFFWPDASTTTQCICLVRYFVRELAPWFDVCDPGRHFTLAVPERARRCPPLLYAVFTVAAKHLVMTTKHRAPDGEITYKGISLPNLTANSAIEYHSACIAYLLEVSQYPEHVQDENLLAATVLLRYYEVLDTPAGGEDEERFLRTFQSFTTSQASENPHKNSFSYAAFEMALRLEIVSGFMKQRPVGLSFNIFAAQRSMDEADDIVWTHRLILHCADVLEFCFGDGDATGKARAARWAELKGFEDLWEYHMPLSFVSIKEQQPDPANGQFFPLIWYISDYQVLGMQYLDLARILLTVYDPSIPRIGPGSILAARQTATNVRTIVLRILGNAASNQDMIPAQIIAHVAIAACGHYFTDRNEQMSMVRLLRELEEIHAWPTAKTIGKLKVAWAQVNGEQDL</sequence>
<dbReference type="GO" id="GO:0003700">
    <property type="term" value="F:DNA-binding transcription factor activity"/>
    <property type="evidence" value="ECO:0007669"/>
    <property type="project" value="TreeGrafter"/>
</dbReference>
<evidence type="ECO:0008006" key="5">
    <source>
        <dbReference type="Google" id="ProtNLM"/>
    </source>
</evidence>
<proteinExistence type="predicted"/>
<keyword evidence="1" id="KW-0539">Nucleus</keyword>
<evidence type="ECO:0000256" key="2">
    <source>
        <dbReference type="SAM" id="MobiDB-lite"/>
    </source>
</evidence>
<gene>
    <name evidence="3" type="ORF">FE257_012664</name>
</gene>
<reference evidence="3" key="1">
    <citation type="journal article" date="2019" name="Beilstein J. Org. Chem.">
        <title>Nanangenines: drimane sesquiterpenoids as the dominant metabolite cohort of a novel Australian fungus, Aspergillus nanangensis.</title>
        <authorList>
            <person name="Lacey H.J."/>
            <person name="Gilchrist C.L.M."/>
            <person name="Crombie A."/>
            <person name="Kalaitzis J.A."/>
            <person name="Vuong D."/>
            <person name="Rutledge P.J."/>
            <person name="Turner P."/>
            <person name="Pitt J.I."/>
            <person name="Lacey E."/>
            <person name="Chooi Y.H."/>
            <person name="Piggott A.M."/>
        </authorList>
    </citation>
    <scope>NUCLEOTIDE SEQUENCE</scope>
    <source>
        <strain evidence="3">MST-FP2251</strain>
    </source>
</reference>
<organism evidence="3 4">
    <name type="scientific">Aspergillus nanangensis</name>
    <dbReference type="NCBI Taxonomy" id="2582783"/>
    <lineage>
        <taxon>Eukaryota</taxon>
        <taxon>Fungi</taxon>
        <taxon>Dikarya</taxon>
        <taxon>Ascomycota</taxon>
        <taxon>Pezizomycotina</taxon>
        <taxon>Eurotiomycetes</taxon>
        <taxon>Eurotiomycetidae</taxon>
        <taxon>Eurotiales</taxon>
        <taxon>Aspergillaceae</taxon>
        <taxon>Aspergillus</taxon>
        <taxon>Aspergillus subgen. Circumdati</taxon>
    </lineage>
</organism>
<evidence type="ECO:0000313" key="3">
    <source>
        <dbReference type="EMBL" id="KAF9885682.1"/>
    </source>
</evidence>
<evidence type="ECO:0000313" key="4">
    <source>
        <dbReference type="Proteomes" id="UP001194746"/>
    </source>
</evidence>
<comment type="caution">
    <text evidence="3">The sequence shown here is derived from an EMBL/GenBank/DDBJ whole genome shotgun (WGS) entry which is preliminary data.</text>
</comment>
<dbReference type="PANTHER" id="PTHR37534:SF2">
    <property type="entry name" value="N-ACETYLTRANSFERASE DOMAIN-CONTAINING PROTEIN"/>
    <property type="match status" value="1"/>
</dbReference>
<dbReference type="AlphaFoldDB" id="A0AAD4CG56"/>
<feature type="region of interest" description="Disordered" evidence="2">
    <location>
        <begin position="77"/>
        <end position="175"/>
    </location>
</feature>
<feature type="compositionally biased region" description="Basic and acidic residues" evidence="2">
    <location>
        <begin position="115"/>
        <end position="137"/>
    </location>
</feature>
<dbReference type="PANTHER" id="PTHR37534">
    <property type="entry name" value="TRANSCRIPTIONAL ACTIVATOR PROTEIN UGA3"/>
    <property type="match status" value="1"/>
</dbReference>
<feature type="compositionally biased region" description="Polar residues" evidence="2">
    <location>
        <begin position="79"/>
        <end position="110"/>
    </location>
</feature>
<dbReference type="GO" id="GO:0005634">
    <property type="term" value="C:nucleus"/>
    <property type="evidence" value="ECO:0007669"/>
    <property type="project" value="TreeGrafter"/>
</dbReference>
<accession>A0AAD4CG56</accession>
<keyword evidence="4" id="KW-1185">Reference proteome</keyword>
<dbReference type="GO" id="GO:0000976">
    <property type="term" value="F:transcription cis-regulatory region binding"/>
    <property type="evidence" value="ECO:0007669"/>
    <property type="project" value="TreeGrafter"/>
</dbReference>
<reference evidence="3" key="2">
    <citation type="submission" date="2020-02" db="EMBL/GenBank/DDBJ databases">
        <authorList>
            <person name="Gilchrist C.L.M."/>
            <person name="Chooi Y.-H."/>
        </authorList>
    </citation>
    <scope>NUCLEOTIDE SEQUENCE</scope>
    <source>
        <strain evidence="3">MST-FP2251</strain>
    </source>
</reference>
<dbReference type="GO" id="GO:0045944">
    <property type="term" value="P:positive regulation of transcription by RNA polymerase II"/>
    <property type="evidence" value="ECO:0007669"/>
    <property type="project" value="TreeGrafter"/>
</dbReference>
<protein>
    <recommendedName>
        <fullName evidence="5">Arca-like protein</fullName>
    </recommendedName>
</protein>
<dbReference type="Proteomes" id="UP001194746">
    <property type="component" value="Unassembled WGS sequence"/>
</dbReference>
<name>A0AAD4CG56_ASPNN</name>
<dbReference type="EMBL" id="VCAU01000091">
    <property type="protein sequence ID" value="KAF9885682.1"/>
    <property type="molecule type" value="Genomic_DNA"/>
</dbReference>